<keyword evidence="7 9" id="KW-1133">Transmembrane helix</keyword>
<keyword evidence="9" id="KW-0472">Membrane</keyword>
<dbReference type="SUPFAM" id="SSF55874">
    <property type="entry name" value="ATPase domain of HSP90 chaperone/DNA topoisomerase II/histidine kinase"/>
    <property type="match status" value="1"/>
</dbReference>
<evidence type="ECO:0000256" key="9">
    <source>
        <dbReference type="SAM" id="Phobius"/>
    </source>
</evidence>
<dbReference type="EC" id="2.7.13.3" evidence="2"/>
<evidence type="ECO:0000259" key="10">
    <source>
        <dbReference type="PROSITE" id="PS50109"/>
    </source>
</evidence>
<evidence type="ECO:0000256" key="8">
    <source>
        <dbReference type="SAM" id="MobiDB-lite"/>
    </source>
</evidence>
<evidence type="ECO:0000256" key="1">
    <source>
        <dbReference type="ARBA" id="ARBA00000085"/>
    </source>
</evidence>
<evidence type="ECO:0000256" key="3">
    <source>
        <dbReference type="ARBA" id="ARBA00022553"/>
    </source>
</evidence>
<dbReference type="PROSITE" id="PS50109">
    <property type="entry name" value="HIS_KIN"/>
    <property type="match status" value="1"/>
</dbReference>
<evidence type="ECO:0000256" key="7">
    <source>
        <dbReference type="ARBA" id="ARBA00022989"/>
    </source>
</evidence>
<dbReference type="EMBL" id="JBHSQW010000001">
    <property type="protein sequence ID" value="MFC5992790.1"/>
    <property type="molecule type" value="Genomic_DNA"/>
</dbReference>
<feature type="compositionally biased region" description="Low complexity" evidence="8">
    <location>
        <begin position="587"/>
        <end position="600"/>
    </location>
</feature>
<feature type="region of interest" description="Disordered" evidence="8">
    <location>
        <begin position="473"/>
        <end position="664"/>
    </location>
</feature>
<dbReference type="Gene3D" id="3.30.565.10">
    <property type="entry name" value="Histidine kinase-like ATPase, C-terminal domain"/>
    <property type="match status" value="1"/>
</dbReference>
<gene>
    <name evidence="11" type="ORF">ACFQE5_01030</name>
</gene>
<dbReference type="PANTHER" id="PTHR45436:SF5">
    <property type="entry name" value="SENSOR HISTIDINE KINASE TRCS"/>
    <property type="match status" value="1"/>
</dbReference>
<reference evidence="12" key="1">
    <citation type="journal article" date="2019" name="Int. J. Syst. Evol. Microbiol.">
        <title>The Global Catalogue of Microorganisms (GCM) 10K type strain sequencing project: providing services to taxonomists for standard genome sequencing and annotation.</title>
        <authorList>
            <consortium name="The Broad Institute Genomics Platform"/>
            <consortium name="The Broad Institute Genome Sequencing Center for Infectious Disease"/>
            <person name="Wu L."/>
            <person name="Ma J."/>
        </authorList>
    </citation>
    <scope>NUCLEOTIDE SEQUENCE [LARGE SCALE GENOMIC DNA]</scope>
    <source>
        <strain evidence="12">CCM 8391</strain>
    </source>
</reference>
<keyword evidence="3" id="KW-0597">Phosphoprotein</keyword>
<dbReference type="Pfam" id="PF02518">
    <property type="entry name" value="HATPase_c"/>
    <property type="match status" value="1"/>
</dbReference>
<proteinExistence type="predicted"/>
<dbReference type="RefSeq" id="WP_379581678.1">
    <property type="nucleotide sequence ID" value="NZ_JBHSQW010000001.1"/>
</dbReference>
<comment type="caution">
    <text evidence="11">The sequence shown here is derived from an EMBL/GenBank/DDBJ whole genome shotgun (WGS) entry which is preliminary data.</text>
</comment>
<feature type="transmembrane region" description="Helical" evidence="9">
    <location>
        <begin position="153"/>
        <end position="174"/>
    </location>
</feature>
<feature type="compositionally biased region" description="Low complexity" evidence="8">
    <location>
        <begin position="537"/>
        <end position="565"/>
    </location>
</feature>
<evidence type="ECO:0000313" key="12">
    <source>
        <dbReference type="Proteomes" id="UP001596302"/>
    </source>
</evidence>
<evidence type="ECO:0000256" key="4">
    <source>
        <dbReference type="ARBA" id="ARBA00022679"/>
    </source>
</evidence>
<evidence type="ECO:0000313" key="11">
    <source>
        <dbReference type="EMBL" id="MFC5992790.1"/>
    </source>
</evidence>
<evidence type="ECO:0000256" key="5">
    <source>
        <dbReference type="ARBA" id="ARBA00022692"/>
    </source>
</evidence>
<dbReference type="PANTHER" id="PTHR45436">
    <property type="entry name" value="SENSOR HISTIDINE KINASE YKOH"/>
    <property type="match status" value="1"/>
</dbReference>
<dbReference type="InterPro" id="IPR050428">
    <property type="entry name" value="TCS_sensor_his_kinase"/>
</dbReference>
<accession>A0ABW1IWF4</accession>
<keyword evidence="6" id="KW-0418">Kinase</keyword>
<dbReference type="InterPro" id="IPR036890">
    <property type="entry name" value="HATPase_C_sf"/>
</dbReference>
<evidence type="ECO:0000256" key="2">
    <source>
        <dbReference type="ARBA" id="ARBA00012438"/>
    </source>
</evidence>
<dbReference type="GO" id="GO:0005524">
    <property type="term" value="F:ATP binding"/>
    <property type="evidence" value="ECO:0007669"/>
    <property type="project" value="UniProtKB-KW"/>
</dbReference>
<feature type="transmembrane region" description="Helical" evidence="9">
    <location>
        <begin position="49"/>
        <end position="69"/>
    </location>
</feature>
<dbReference type="InterPro" id="IPR003594">
    <property type="entry name" value="HATPase_dom"/>
</dbReference>
<protein>
    <recommendedName>
        <fullName evidence="2">histidine kinase</fullName>
        <ecNumber evidence="2">2.7.13.3</ecNumber>
    </recommendedName>
</protein>
<dbReference type="SMART" id="SM00387">
    <property type="entry name" value="HATPase_c"/>
    <property type="match status" value="1"/>
</dbReference>
<keyword evidence="12" id="KW-1185">Reference proteome</keyword>
<dbReference type="InterPro" id="IPR005467">
    <property type="entry name" value="His_kinase_dom"/>
</dbReference>
<keyword evidence="4" id="KW-0808">Transferase</keyword>
<feature type="compositionally biased region" description="Low complexity" evidence="8">
    <location>
        <begin position="631"/>
        <end position="656"/>
    </location>
</feature>
<feature type="transmembrane region" description="Helical" evidence="9">
    <location>
        <begin position="74"/>
        <end position="94"/>
    </location>
</feature>
<evidence type="ECO:0000256" key="6">
    <source>
        <dbReference type="ARBA" id="ARBA00022777"/>
    </source>
</evidence>
<feature type="compositionally biased region" description="Pro residues" evidence="8">
    <location>
        <begin position="571"/>
        <end position="580"/>
    </location>
</feature>
<feature type="transmembrane region" description="Helical" evidence="9">
    <location>
        <begin position="124"/>
        <end position="147"/>
    </location>
</feature>
<comment type="catalytic activity">
    <reaction evidence="1">
        <text>ATP + protein L-histidine = ADP + protein N-phospho-L-histidine.</text>
        <dbReference type="EC" id="2.7.13.3"/>
    </reaction>
</comment>
<keyword evidence="11" id="KW-0547">Nucleotide-binding</keyword>
<feature type="transmembrane region" description="Helical" evidence="9">
    <location>
        <begin position="26"/>
        <end position="43"/>
    </location>
</feature>
<name>A0ABW1IWF4_9PSEU</name>
<keyword evidence="11" id="KW-0067">ATP-binding</keyword>
<dbReference type="Proteomes" id="UP001596302">
    <property type="component" value="Unassembled WGS sequence"/>
</dbReference>
<organism evidence="11 12">
    <name type="scientific">Pseudonocardia hispaniensis</name>
    <dbReference type="NCBI Taxonomy" id="904933"/>
    <lineage>
        <taxon>Bacteria</taxon>
        <taxon>Bacillati</taxon>
        <taxon>Actinomycetota</taxon>
        <taxon>Actinomycetes</taxon>
        <taxon>Pseudonocardiales</taxon>
        <taxon>Pseudonocardiaceae</taxon>
        <taxon>Pseudonocardia</taxon>
    </lineage>
</organism>
<feature type="region of interest" description="Disordered" evidence="8">
    <location>
        <begin position="440"/>
        <end position="460"/>
    </location>
</feature>
<keyword evidence="5 9" id="KW-0812">Transmembrane</keyword>
<sequence length="664" mass="70847">MIRKLLEYLPRGNTLDAKAWQRRHRLLQWILLAHVPVIAVLGLSLGWSVMAVGAALIAPIAGLVLGHLIRHRRLASFFITGGFVSCSLALVLLTRGTIEAHFHFFIIIGFIALYQDWVPFLWNAVFTTVSHGIGVIGFGALIFNHPAAQANPWLWSFIHGIAVLIACAGVVIFWKITEDEQSEKEELGRQLITADAEIGRRRFASDLLVNLARRNQSMLHKQLDIINQLEEKEQDPDALAELFRLDHLATRVRRNAENLLVLAGEQPPRTWSAPVPLRDVVRAAIAETEDLDRVVFVVDDQAAVAGHTVADLTHLLAELTENAVRFSPPETSVTIRTRPNPRDEGGQLLTVEDWGVGMPEDEMAAANAMLASPPEVDLSVSQRLGFHVVARLAVRHGIEVSLSATPGTGVTAVVVLPSALFTSALAAGATQSLRAGPVPAPAAPTLNRGAHASVPGPYPRPEPTYVTSGAAAATTTAVQPGRDETWVPPRPPAPATMLPSFGESDGWTGWWDPSDRTAAGGSNARPDAAGTSSPAVTSAPPEAARTPAAEASAPSVAAPTPSAESSARHPAPTPRSPIPQPRTVEALSPRPSVSVPSPGGLRRRVPQSHLAPELRQPEPEAATVTAPSPEAARALSRYQASRQAAQAVVEGEPEGQPGRGEVDQ</sequence>
<feature type="domain" description="Histidine kinase" evidence="10">
    <location>
        <begin position="312"/>
        <end position="420"/>
    </location>
</feature>